<dbReference type="EMBL" id="BPLR01015374">
    <property type="protein sequence ID" value="GIY75657.1"/>
    <property type="molecule type" value="Genomic_DNA"/>
</dbReference>
<keyword evidence="2" id="KW-1185">Reference proteome</keyword>
<reference evidence="1 2" key="1">
    <citation type="submission" date="2021-06" db="EMBL/GenBank/DDBJ databases">
        <title>Caerostris extrusa draft genome.</title>
        <authorList>
            <person name="Kono N."/>
            <person name="Arakawa K."/>
        </authorList>
    </citation>
    <scope>NUCLEOTIDE SEQUENCE [LARGE SCALE GENOMIC DNA]</scope>
</reference>
<sequence length="90" mass="10212">MCRKRRGRAIEKSDEARERFDDAVFMEARLITKAHLSVIPLRWMRESVILGQVPDVPRFRFKALGCATDILCGSGNTLDNTILAVVLIRP</sequence>
<dbReference type="AlphaFoldDB" id="A0AAV4VZA5"/>
<name>A0AAV4VZA5_CAEEX</name>
<proteinExistence type="predicted"/>
<evidence type="ECO:0000313" key="1">
    <source>
        <dbReference type="EMBL" id="GIY75657.1"/>
    </source>
</evidence>
<protein>
    <submittedName>
        <fullName evidence="1">Uncharacterized protein</fullName>
    </submittedName>
</protein>
<accession>A0AAV4VZA5</accession>
<organism evidence="1 2">
    <name type="scientific">Caerostris extrusa</name>
    <name type="common">Bark spider</name>
    <name type="synonym">Caerostris bankana</name>
    <dbReference type="NCBI Taxonomy" id="172846"/>
    <lineage>
        <taxon>Eukaryota</taxon>
        <taxon>Metazoa</taxon>
        <taxon>Ecdysozoa</taxon>
        <taxon>Arthropoda</taxon>
        <taxon>Chelicerata</taxon>
        <taxon>Arachnida</taxon>
        <taxon>Araneae</taxon>
        <taxon>Araneomorphae</taxon>
        <taxon>Entelegynae</taxon>
        <taxon>Araneoidea</taxon>
        <taxon>Araneidae</taxon>
        <taxon>Caerostris</taxon>
    </lineage>
</organism>
<gene>
    <name evidence="1" type="ORF">CEXT_18281</name>
</gene>
<comment type="caution">
    <text evidence="1">The sequence shown here is derived from an EMBL/GenBank/DDBJ whole genome shotgun (WGS) entry which is preliminary data.</text>
</comment>
<evidence type="ECO:0000313" key="2">
    <source>
        <dbReference type="Proteomes" id="UP001054945"/>
    </source>
</evidence>
<dbReference type="Proteomes" id="UP001054945">
    <property type="component" value="Unassembled WGS sequence"/>
</dbReference>